<accession>A0ABD2YKQ3</accession>
<evidence type="ECO:0000313" key="1">
    <source>
        <dbReference type="EMBL" id="KAL3506485.1"/>
    </source>
</evidence>
<dbReference type="Proteomes" id="UP001630127">
    <property type="component" value="Unassembled WGS sequence"/>
</dbReference>
<protein>
    <submittedName>
        <fullName evidence="1">Uncharacterized protein</fullName>
    </submittedName>
</protein>
<comment type="caution">
    <text evidence="1">The sequence shown here is derived from an EMBL/GenBank/DDBJ whole genome shotgun (WGS) entry which is preliminary data.</text>
</comment>
<dbReference type="AlphaFoldDB" id="A0ABD2YKQ3"/>
<reference evidence="1 2" key="1">
    <citation type="submission" date="2024-11" db="EMBL/GenBank/DDBJ databases">
        <title>A near-complete genome assembly of Cinchona calisaya.</title>
        <authorList>
            <person name="Lian D.C."/>
            <person name="Zhao X.W."/>
            <person name="Wei L."/>
        </authorList>
    </citation>
    <scope>NUCLEOTIDE SEQUENCE [LARGE SCALE GENOMIC DNA]</scope>
    <source>
        <tissue evidence="1">Nenye</tissue>
    </source>
</reference>
<organism evidence="1 2">
    <name type="scientific">Cinchona calisaya</name>
    <dbReference type="NCBI Taxonomy" id="153742"/>
    <lineage>
        <taxon>Eukaryota</taxon>
        <taxon>Viridiplantae</taxon>
        <taxon>Streptophyta</taxon>
        <taxon>Embryophyta</taxon>
        <taxon>Tracheophyta</taxon>
        <taxon>Spermatophyta</taxon>
        <taxon>Magnoliopsida</taxon>
        <taxon>eudicotyledons</taxon>
        <taxon>Gunneridae</taxon>
        <taxon>Pentapetalae</taxon>
        <taxon>asterids</taxon>
        <taxon>lamiids</taxon>
        <taxon>Gentianales</taxon>
        <taxon>Rubiaceae</taxon>
        <taxon>Cinchonoideae</taxon>
        <taxon>Cinchoneae</taxon>
        <taxon>Cinchona</taxon>
    </lineage>
</organism>
<gene>
    <name evidence="1" type="ORF">ACH5RR_031867</name>
</gene>
<name>A0ABD2YKQ3_9GENT</name>
<proteinExistence type="predicted"/>
<evidence type="ECO:0000313" key="2">
    <source>
        <dbReference type="Proteomes" id="UP001630127"/>
    </source>
</evidence>
<dbReference type="EMBL" id="JBJUIK010000013">
    <property type="protein sequence ID" value="KAL3506485.1"/>
    <property type="molecule type" value="Genomic_DNA"/>
</dbReference>
<sequence>MDPSGERGDSSVNWADAVYESGEEDSNLTMVDELVVQPTKVEEIEFCIGGDSSLTMVVTARDSVGDQG</sequence>
<keyword evidence="2" id="KW-1185">Reference proteome</keyword>